<organism evidence="1 2">
    <name type="scientific">Paramuricea clavata</name>
    <name type="common">Red gorgonian</name>
    <name type="synonym">Violescent sea-whip</name>
    <dbReference type="NCBI Taxonomy" id="317549"/>
    <lineage>
        <taxon>Eukaryota</taxon>
        <taxon>Metazoa</taxon>
        <taxon>Cnidaria</taxon>
        <taxon>Anthozoa</taxon>
        <taxon>Octocorallia</taxon>
        <taxon>Malacalcyonacea</taxon>
        <taxon>Plexauridae</taxon>
        <taxon>Paramuricea</taxon>
    </lineage>
</organism>
<proteinExistence type="predicted"/>
<dbReference type="Pfam" id="PF07703">
    <property type="entry name" value="A2M_BRD"/>
    <property type="match status" value="1"/>
</dbReference>
<gene>
    <name evidence="1" type="ORF">PACLA_8A002492</name>
</gene>
<dbReference type="EMBL" id="CACRXK020030041">
    <property type="protein sequence ID" value="CAB4042396.1"/>
    <property type="molecule type" value="Genomic_DNA"/>
</dbReference>
<keyword evidence="2" id="KW-1185">Reference proteome</keyword>
<dbReference type="InterPro" id="IPR011625">
    <property type="entry name" value="A2M_N_BRD"/>
</dbReference>
<comment type="caution">
    <text evidence="1">The sequence shown here is derived from an EMBL/GenBank/DDBJ whole genome shotgun (WGS) entry which is preliminary data.</text>
</comment>
<evidence type="ECO:0000313" key="2">
    <source>
        <dbReference type="Proteomes" id="UP001152795"/>
    </source>
</evidence>
<dbReference type="Gene3D" id="1.20.50.70">
    <property type="match status" value="1"/>
</dbReference>
<dbReference type="PANTHER" id="PTHR11412:SF166">
    <property type="entry name" value="NTR DOMAIN-CONTAINING PROTEIN"/>
    <property type="match status" value="1"/>
</dbReference>
<protein>
    <submittedName>
        <fullName evidence="1">Uncharacterized protein</fullName>
    </submittedName>
</protein>
<dbReference type="PANTHER" id="PTHR11412">
    <property type="entry name" value="MACROGLOBULIN / COMPLEMENT"/>
    <property type="match status" value="1"/>
</dbReference>
<reference evidence="1" key="1">
    <citation type="submission" date="2020-04" db="EMBL/GenBank/DDBJ databases">
        <authorList>
            <person name="Alioto T."/>
            <person name="Alioto T."/>
            <person name="Gomez Garrido J."/>
        </authorList>
    </citation>
    <scope>NUCLEOTIDE SEQUENCE</scope>
    <source>
        <strain evidence="1">A484AB</strain>
    </source>
</reference>
<dbReference type="Gene3D" id="6.20.50.160">
    <property type="match status" value="1"/>
</dbReference>
<accession>A0A7D9M723</accession>
<name>A0A7D9M723_PARCT</name>
<evidence type="ECO:0000313" key="1">
    <source>
        <dbReference type="EMBL" id="CAB4042396.1"/>
    </source>
</evidence>
<dbReference type="Proteomes" id="UP001152795">
    <property type="component" value="Unassembled WGS sequence"/>
</dbReference>
<sequence>MSPHARFVAYYRVNNELVVDSAILEVEEELPNQVSFLGNQHPQKAPGDSHMIEIQSSPHSKVGILAVDQSVYLLRNDKHLTSDEVYKRMKSHDLGCGTGAGENNKDVLNRGGLAVMTTINNLKTDTRPDYSCAANARRKRRNADVRQRSGDVDVPNNLLNGLDLDQHPELLKSLLEDAQLRTNFPEKWLYEDGKAG</sequence>
<dbReference type="AlphaFoldDB" id="A0A7D9M723"/>
<dbReference type="OrthoDB" id="6359008at2759"/>
<dbReference type="InterPro" id="IPR050473">
    <property type="entry name" value="A2M/Complement_sys"/>
</dbReference>